<dbReference type="InterPro" id="IPR032675">
    <property type="entry name" value="LRR_dom_sf"/>
</dbReference>
<dbReference type="PANTHER" id="PTHR45661">
    <property type="entry name" value="SURFACE ANTIGEN"/>
    <property type="match status" value="1"/>
</dbReference>
<evidence type="ECO:0000256" key="1">
    <source>
        <dbReference type="SAM" id="Phobius"/>
    </source>
</evidence>
<dbReference type="VEuPathDB" id="TrichDB:TVAG_228080"/>
<reference evidence="2" key="1">
    <citation type="submission" date="2006-10" db="EMBL/GenBank/DDBJ databases">
        <authorList>
            <person name="Amadeo P."/>
            <person name="Zhao Q."/>
            <person name="Wortman J."/>
            <person name="Fraser-Liggett C."/>
            <person name="Carlton J."/>
        </authorList>
    </citation>
    <scope>NUCLEOTIDE SEQUENCE</scope>
    <source>
        <strain evidence="2">G3</strain>
    </source>
</reference>
<sequence>MQEEAVECGLEDDCIFPSTLTYFIRNSLVGYVNTLIFNADDIIVEKTKFTAFSMKHLIFKGNTAFINEETFSNCYSLESVILPKDMPIIKADVFRYCIKLKSVQFPDNLETIRSYAFESCESLNTINFSNTLWEIFEGAFSSCTSLTELNFPKSLNAFSYTSFMGCSNLTLVIFNSKVKIFDYAFYSCYNLKEIRYNSSQIDQIYISYMVPYINLVNVSKNITIYARRDLFSETKNLNMSISCEVQEINSGELDGHNDFVNLEQFAYTGLTEISGNMSLPDNVSCINLNPEYKGKLFGKRLSKYRICGKDYSSKLGTVAIIGISLSCIVVASIIIVLLVIYILRRRKTKGFSEIVTSTV</sequence>
<feature type="transmembrane region" description="Helical" evidence="1">
    <location>
        <begin position="315"/>
        <end position="343"/>
    </location>
</feature>
<proteinExistence type="predicted"/>
<gene>
    <name evidence="2" type="ORF">TVAG_228080</name>
</gene>
<keyword evidence="1" id="KW-0472">Membrane</keyword>
<dbReference type="STRING" id="5722.A2FW16"/>
<dbReference type="Pfam" id="PF13306">
    <property type="entry name" value="LRR_5"/>
    <property type="match status" value="2"/>
</dbReference>
<dbReference type="KEGG" id="tva:4748599"/>
<protein>
    <submittedName>
        <fullName evidence="2">Surface antigen BspA-like</fullName>
    </submittedName>
</protein>
<keyword evidence="1" id="KW-1133">Transmembrane helix</keyword>
<keyword evidence="1" id="KW-0812">Transmembrane</keyword>
<evidence type="ECO:0000313" key="2">
    <source>
        <dbReference type="EMBL" id="EAX90907.1"/>
    </source>
</evidence>
<name>A2FW16_TRIV3</name>
<dbReference type="InterPro" id="IPR053139">
    <property type="entry name" value="Surface_bspA-like"/>
</dbReference>
<reference evidence="2" key="2">
    <citation type="journal article" date="2007" name="Science">
        <title>Draft genome sequence of the sexually transmitted pathogen Trichomonas vaginalis.</title>
        <authorList>
            <person name="Carlton J.M."/>
            <person name="Hirt R.P."/>
            <person name="Silva J.C."/>
            <person name="Delcher A.L."/>
            <person name="Schatz M."/>
            <person name="Zhao Q."/>
            <person name="Wortman J.R."/>
            <person name="Bidwell S.L."/>
            <person name="Alsmark U.C.M."/>
            <person name="Besteiro S."/>
            <person name="Sicheritz-Ponten T."/>
            <person name="Noel C.J."/>
            <person name="Dacks J.B."/>
            <person name="Foster P.G."/>
            <person name="Simillion C."/>
            <person name="Van de Peer Y."/>
            <person name="Miranda-Saavedra D."/>
            <person name="Barton G.J."/>
            <person name="Westrop G.D."/>
            <person name="Mueller S."/>
            <person name="Dessi D."/>
            <person name="Fiori P.L."/>
            <person name="Ren Q."/>
            <person name="Paulsen I."/>
            <person name="Zhang H."/>
            <person name="Bastida-Corcuera F.D."/>
            <person name="Simoes-Barbosa A."/>
            <person name="Brown M.T."/>
            <person name="Hayes R.D."/>
            <person name="Mukherjee M."/>
            <person name="Okumura C.Y."/>
            <person name="Schneider R."/>
            <person name="Smith A.J."/>
            <person name="Vanacova S."/>
            <person name="Villalvazo M."/>
            <person name="Haas B.J."/>
            <person name="Pertea M."/>
            <person name="Feldblyum T.V."/>
            <person name="Utterback T.R."/>
            <person name="Shu C.L."/>
            <person name="Osoegawa K."/>
            <person name="de Jong P.J."/>
            <person name="Hrdy I."/>
            <person name="Horvathova L."/>
            <person name="Zubacova Z."/>
            <person name="Dolezal P."/>
            <person name="Malik S.B."/>
            <person name="Logsdon J.M. Jr."/>
            <person name="Henze K."/>
            <person name="Gupta A."/>
            <person name="Wang C.C."/>
            <person name="Dunne R.L."/>
            <person name="Upcroft J.A."/>
            <person name="Upcroft P."/>
            <person name="White O."/>
            <person name="Salzberg S.L."/>
            <person name="Tang P."/>
            <person name="Chiu C.-H."/>
            <person name="Lee Y.-S."/>
            <person name="Embley T.M."/>
            <person name="Coombs G.H."/>
            <person name="Mottram J.C."/>
            <person name="Tachezy J."/>
            <person name="Fraser-Liggett C.M."/>
            <person name="Johnson P.J."/>
        </authorList>
    </citation>
    <scope>NUCLEOTIDE SEQUENCE [LARGE SCALE GENOMIC DNA]</scope>
    <source>
        <strain evidence="2">G3</strain>
    </source>
</reference>
<dbReference type="InterPro" id="IPR026906">
    <property type="entry name" value="LRR_5"/>
</dbReference>
<keyword evidence="3" id="KW-1185">Reference proteome</keyword>
<evidence type="ECO:0000313" key="3">
    <source>
        <dbReference type="Proteomes" id="UP000001542"/>
    </source>
</evidence>
<dbReference type="PANTHER" id="PTHR45661:SF3">
    <property type="entry name" value="IG-LIKE DOMAIN-CONTAINING PROTEIN"/>
    <property type="match status" value="1"/>
</dbReference>
<dbReference type="SUPFAM" id="SSF52058">
    <property type="entry name" value="L domain-like"/>
    <property type="match status" value="1"/>
</dbReference>
<dbReference type="AlphaFoldDB" id="A2FW16"/>
<dbReference type="SMR" id="A2FW16"/>
<dbReference type="VEuPathDB" id="TrichDB:TVAGG3_0699580"/>
<accession>A2FW16</accession>
<dbReference type="Gene3D" id="3.80.10.10">
    <property type="entry name" value="Ribonuclease Inhibitor"/>
    <property type="match status" value="1"/>
</dbReference>
<dbReference type="InParanoid" id="A2FW16"/>
<dbReference type="RefSeq" id="XP_001303837.1">
    <property type="nucleotide sequence ID" value="XM_001303836.1"/>
</dbReference>
<dbReference type="EMBL" id="DS114074">
    <property type="protein sequence ID" value="EAX90907.1"/>
    <property type="molecule type" value="Genomic_DNA"/>
</dbReference>
<dbReference type="Proteomes" id="UP000001542">
    <property type="component" value="Unassembled WGS sequence"/>
</dbReference>
<organism evidence="2 3">
    <name type="scientific">Trichomonas vaginalis (strain ATCC PRA-98 / G3)</name>
    <dbReference type="NCBI Taxonomy" id="412133"/>
    <lineage>
        <taxon>Eukaryota</taxon>
        <taxon>Metamonada</taxon>
        <taxon>Parabasalia</taxon>
        <taxon>Trichomonadida</taxon>
        <taxon>Trichomonadidae</taxon>
        <taxon>Trichomonas</taxon>
    </lineage>
</organism>